<dbReference type="Proteomes" id="UP000325577">
    <property type="component" value="Linkage Group LG0"/>
</dbReference>
<dbReference type="EMBL" id="CM018031">
    <property type="protein sequence ID" value="KAA8548742.1"/>
    <property type="molecule type" value="Genomic_DNA"/>
</dbReference>
<dbReference type="Pfam" id="PF12796">
    <property type="entry name" value="Ank_2"/>
    <property type="match status" value="4"/>
</dbReference>
<dbReference type="PANTHER" id="PTHR24186:SF50">
    <property type="entry name" value="ANKYRIN REPEAT-CONTAINING PROTEIN ITN1-LIKE ISOFORM X1"/>
    <property type="match status" value="1"/>
</dbReference>
<evidence type="ECO:0000256" key="3">
    <source>
        <dbReference type="PROSITE-ProRule" id="PRU00023"/>
    </source>
</evidence>
<keyword evidence="2 3" id="KW-0040">ANK repeat</keyword>
<organism evidence="5 6">
    <name type="scientific">Nyssa sinensis</name>
    <dbReference type="NCBI Taxonomy" id="561372"/>
    <lineage>
        <taxon>Eukaryota</taxon>
        <taxon>Viridiplantae</taxon>
        <taxon>Streptophyta</taxon>
        <taxon>Embryophyta</taxon>
        <taxon>Tracheophyta</taxon>
        <taxon>Spermatophyta</taxon>
        <taxon>Magnoliopsida</taxon>
        <taxon>eudicotyledons</taxon>
        <taxon>Gunneridae</taxon>
        <taxon>Pentapetalae</taxon>
        <taxon>asterids</taxon>
        <taxon>Cornales</taxon>
        <taxon>Nyssaceae</taxon>
        <taxon>Nyssa</taxon>
    </lineage>
</organism>
<keyword evidence="1" id="KW-0677">Repeat</keyword>
<feature type="repeat" description="ANK" evidence="3">
    <location>
        <begin position="232"/>
        <end position="253"/>
    </location>
</feature>
<dbReference type="OrthoDB" id="1847170at2759"/>
<protein>
    <submittedName>
        <fullName evidence="5">Uncharacterized protein</fullName>
    </submittedName>
</protein>
<dbReference type="PROSITE" id="PS50088">
    <property type="entry name" value="ANK_REPEAT"/>
    <property type="match status" value="3"/>
</dbReference>
<evidence type="ECO:0000313" key="5">
    <source>
        <dbReference type="EMBL" id="KAA8548742.1"/>
    </source>
</evidence>
<feature type="region of interest" description="Disordered" evidence="4">
    <location>
        <begin position="407"/>
        <end position="428"/>
    </location>
</feature>
<dbReference type="GO" id="GO:0005886">
    <property type="term" value="C:plasma membrane"/>
    <property type="evidence" value="ECO:0007669"/>
    <property type="project" value="TreeGrafter"/>
</dbReference>
<feature type="repeat" description="ANK" evidence="3">
    <location>
        <begin position="268"/>
        <end position="290"/>
    </location>
</feature>
<dbReference type="SMART" id="SM00248">
    <property type="entry name" value="ANK"/>
    <property type="match status" value="8"/>
</dbReference>
<keyword evidence="6" id="KW-1185">Reference proteome</keyword>
<evidence type="ECO:0000313" key="6">
    <source>
        <dbReference type="Proteomes" id="UP000325577"/>
    </source>
</evidence>
<dbReference type="PANTHER" id="PTHR24186">
    <property type="entry name" value="PROTEIN PHOSPHATASE 1 REGULATORY SUBUNIT"/>
    <property type="match status" value="1"/>
</dbReference>
<evidence type="ECO:0000256" key="4">
    <source>
        <dbReference type="SAM" id="MobiDB-lite"/>
    </source>
</evidence>
<accession>A0A5J5C4A7</accession>
<feature type="repeat" description="ANK" evidence="3">
    <location>
        <begin position="84"/>
        <end position="116"/>
    </location>
</feature>
<dbReference type="Gene3D" id="1.25.40.20">
    <property type="entry name" value="Ankyrin repeat-containing domain"/>
    <property type="match status" value="1"/>
</dbReference>
<proteinExistence type="predicted"/>
<reference evidence="5 6" key="1">
    <citation type="submission" date="2019-09" db="EMBL/GenBank/DDBJ databases">
        <title>A chromosome-level genome assembly of the Chinese tupelo Nyssa sinensis.</title>
        <authorList>
            <person name="Yang X."/>
            <person name="Kang M."/>
            <person name="Yang Y."/>
            <person name="Xiong H."/>
            <person name="Wang M."/>
            <person name="Zhang Z."/>
            <person name="Wang Z."/>
            <person name="Wu H."/>
            <person name="Ma T."/>
            <person name="Liu J."/>
            <person name="Xi Z."/>
        </authorList>
    </citation>
    <scope>NUCLEOTIDE SEQUENCE [LARGE SCALE GENOMIC DNA]</scope>
    <source>
        <strain evidence="5">J267</strain>
        <tissue evidence="5">Leaf</tissue>
    </source>
</reference>
<evidence type="ECO:0000256" key="2">
    <source>
        <dbReference type="ARBA" id="ARBA00023043"/>
    </source>
</evidence>
<gene>
    <name evidence="5" type="ORF">F0562_000426</name>
</gene>
<name>A0A5J5C4A7_9ASTE</name>
<dbReference type="InterPro" id="IPR036770">
    <property type="entry name" value="Ankyrin_rpt-contain_sf"/>
</dbReference>
<dbReference type="PROSITE" id="PS50297">
    <property type="entry name" value="ANK_REP_REGION"/>
    <property type="match status" value="3"/>
</dbReference>
<evidence type="ECO:0000256" key="1">
    <source>
        <dbReference type="ARBA" id="ARBA00022737"/>
    </source>
</evidence>
<sequence length="444" mass="49540">MAWYTQTDATTDSHVILMEPVMYKAAMEGRIEEVMLELNKDKLDIIVSPYKNTVLHITALFGKTECLKNILAKCPLIYDPLNSRGETPLHIAAREGHNDIVQLLIDHANRNNYVGASVPMLMQTNEDKDTVLHEAVRNCHTALVALFNKEAPELSQLSNNAEETPLYLAAEKGLDCIVCQILQCRLVPNIAPGYGGPYGRNALHAAVLRDSQDCADRLLDWKQDLLREPDICGWTPLHYAARYGYVPMVKKLLVKDKFVAYLAAENDDKKTALHVATMQGHLEVMRLLISECPGCWEMLNSRGQNILHIAVKSGREAVMKFILRHSWLSSLINQKDNEGNTPLHLLVTSKCYMPEFIMHPKVEKNAFNKENLTALDVLAYAVPSGLTTAVGGPIERALTRGGAIMGRRNLSGADKDDPDEAIVGKDGKERDKITEKQCYRITGK</sequence>
<dbReference type="InterPro" id="IPR002110">
    <property type="entry name" value="Ankyrin_rpt"/>
</dbReference>
<dbReference type="AlphaFoldDB" id="A0A5J5C4A7"/>
<dbReference type="SUPFAM" id="SSF48403">
    <property type="entry name" value="Ankyrin repeat"/>
    <property type="match status" value="1"/>
</dbReference>